<dbReference type="Proteomes" id="UP000006755">
    <property type="component" value="Unassembled WGS sequence"/>
</dbReference>
<dbReference type="EMBL" id="AMRI01000009">
    <property type="protein sequence ID" value="EKE75138.1"/>
    <property type="molecule type" value="Genomic_DNA"/>
</dbReference>
<accession>K2JIS6</accession>
<keyword evidence="2" id="KW-1185">Reference proteome</keyword>
<evidence type="ECO:0000313" key="2">
    <source>
        <dbReference type="Proteomes" id="UP000006755"/>
    </source>
</evidence>
<comment type="caution">
    <text evidence="1">The sequence shown here is derived from an EMBL/GenBank/DDBJ whole genome shotgun (WGS) entry which is preliminary data.</text>
</comment>
<dbReference type="STRING" id="745411.B3C1_07676"/>
<dbReference type="AlphaFoldDB" id="K2JIS6"/>
<evidence type="ECO:0000313" key="1">
    <source>
        <dbReference type="EMBL" id="EKE75138.1"/>
    </source>
</evidence>
<dbReference type="RefSeq" id="WP_008484000.1">
    <property type="nucleotide sequence ID" value="NZ_AMRI01000009.1"/>
</dbReference>
<reference evidence="1 2" key="1">
    <citation type="journal article" date="2012" name="J. Bacteriol.">
        <title>Genome Sequence of Gallaecimonas xiamenensis Type Strain 3-C-1.</title>
        <authorList>
            <person name="Lai Q."/>
            <person name="Wang L."/>
            <person name="Wang W."/>
            <person name="Shao Z."/>
        </authorList>
    </citation>
    <scope>NUCLEOTIDE SEQUENCE [LARGE SCALE GENOMIC DNA]</scope>
    <source>
        <strain evidence="1 2">3-C-1</strain>
    </source>
</reference>
<protein>
    <submittedName>
        <fullName evidence="1">Uncharacterized protein</fullName>
    </submittedName>
</protein>
<gene>
    <name evidence="1" type="ORF">B3C1_07676</name>
</gene>
<proteinExistence type="predicted"/>
<name>K2JIS6_9GAMM</name>
<sequence>MKGYLMAFLGGALVCGAGVLLWQSLPEPGKETASLADTFSFEDSLAKTKARGLSQPQAEATEQLFRAAFGQVQTQLGISLVELACDGPRHCLAKLLVANSDEAPKAMKQLSAKLGAHGLAFNSFYTRNEGDPVSGQPLQQWVVFKQLSNEAVKQEVALKEASAPNLALPAEAS</sequence>
<organism evidence="1 2">
    <name type="scientific">Gallaecimonas xiamenensis 3-C-1</name>
    <dbReference type="NCBI Taxonomy" id="745411"/>
    <lineage>
        <taxon>Bacteria</taxon>
        <taxon>Pseudomonadati</taxon>
        <taxon>Pseudomonadota</taxon>
        <taxon>Gammaproteobacteria</taxon>
        <taxon>Enterobacterales</taxon>
        <taxon>Gallaecimonadaceae</taxon>
        <taxon>Gallaecimonas</taxon>
    </lineage>
</organism>